<protein>
    <submittedName>
        <fullName evidence="2">Uncharacterized protein</fullName>
    </submittedName>
</protein>
<dbReference type="STRING" id="166423.A0A0M9ADC8"/>
<keyword evidence="3" id="KW-1185">Reference proteome</keyword>
<organism evidence="2 3">
    <name type="scientific">Melipona quadrifasciata</name>
    <dbReference type="NCBI Taxonomy" id="166423"/>
    <lineage>
        <taxon>Eukaryota</taxon>
        <taxon>Metazoa</taxon>
        <taxon>Ecdysozoa</taxon>
        <taxon>Arthropoda</taxon>
        <taxon>Hexapoda</taxon>
        <taxon>Insecta</taxon>
        <taxon>Pterygota</taxon>
        <taxon>Neoptera</taxon>
        <taxon>Endopterygota</taxon>
        <taxon>Hymenoptera</taxon>
        <taxon>Apocrita</taxon>
        <taxon>Aculeata</taxon>
        <taxon>Apoidea</taxon>
        <taxon>Anthophila</taxon>
        <taxon>Apidae</taxon>
        <taxon>Melipona</taxon>
    </lineage>
</organism>
<dbReference type="EMBL" id="KQ435694">
    <property type="protein sequence ID" value="KOX80963.1"/>
    <property type="molecule type" value="Genomic_DNA"/>
</dbReference>
<gene>
    <name evidence="2" type="ORF">WN51_00881</name>
</gene>
<feature type="compositionally biased region" description="Basic and acidic residues" evidence="1">
    <location>
        <begin position="266"/>
        <end position="279"/>
    </location>
</feature>
<evidence type="ECO:0000313" key="2">
    <source>
        <dbReference type="EMBL" id="KOX80963.1"/>
    </source>
</evidence>
<accession>A0A0M9ADC8</accession>
<evidence type="ECO:0000313" key="3">
    <source>
        <dbReference type="Proteomes" id="UP000053105"/>
    </source>
</evidence>
<feature type="compositionally biased region" description="Basic and acidic residues" evidence="1">
    <location>
        <begin position="317"/>
        <end position="333"/>
    </location>
</feature>
<feature type="compositionally biased region" description="Basic and acidic residues" evidence="1">
    <location>
        <begin position="288"/>
        <end position="305"/>
    </location>
</feature>
<proteinExistence type="predicted"/>
<dbReference type="OrthoDB" id="5988014at2759"/>
<dbReference type="Proteomes" id="UP000053105">
    <property type="component" value="Unassembled WGS sequence"/>
</dbReference>
<dbReference type="AlphaFoldDB" id="A0A0M9ADC8"/>
<feature type="region of interest" description="Disordered" evidence="1">
    <location>
        <begin position="252"/>
        <end position="334"/>
    </location>
</feature>
<sequence length="440" mass="49240">MSDSTDDQTRPGNLKLGIKGQLRNFTIILALPHYVTISELAKSRGKVTTACRFSEDFVPPDGVQVTRITLYIGTMRDTTNTLLELLISIYQYSSIDIVAKEVESVQTENFVVMCGAVPAMVRSVSLYSTCSSGNVTVIGRSIKAVVRDDQNAPYRYIELYAVSNKFFCWPMKPRKFKRLDISMLPSSATLMQRKLAIAQEEEELQVSVLRGLQRLVSDVQKRGEQFAIPGLQQVRQAGEEPRPAGVLQFHQVQSARGHKPPQQPGERGHGRDGPVRGVEETVAGDEGQQEHAVADRQHKGDRSHDAPLPASKLEAAPSREDLRVAETTREPSVRGEQVLSRALGSPIKTASHSHLREHLRSDCQILRMNVIDMKSVEKVEDGKRTYLSVYESLKCRFSVVLCDMVRAVTMQPFVAELNIVQLFTFRLQCGPIYACTWERD</sequence>
<reference evidence="2 3" key="1">
    <citation type="submission" date="2015-07" db="EMBL/GenBank/DDBJ databases">
        <title>The genome of Melipona quadrifasciata.</title>
        <authorList>
            <person name="Pan H."/>
            <person name="Kapheim K."/>
        </authorList>
    </citation>
    <scope>NUCLEOTIDE SEQUENCE [LARGE SCALE GENOMIC DNA]</scope>
    <source>
        <strain evidence="2">0111107301</strain>
        <tissue evidence="2">Whole body</tissue>
    </source>
</reference>
<name>A0A0M9ADC8_9HYME</name>
<evidence type="ECO:0000256" key="1">
    <source>
        <dbReference type="SAM" id="MobiDB-lite"/>
    </source>
</evidence>